<sequence length="723" mass="79585">MPNIFTSFSLFALSSLALSLQTVYAQDLNKQSLNNEQPTATITLDQITIIGSKQDAALIAGSGYYVDEDQLNNEHITDINQVLKTVPGVYISEEDGLGLRPNISIRAGIGGRSSKVHLMEDGVPIAPAPYAAPAAYYHPTASRMSGVEVLKGAPLLRYGPQTTGGVINYVSTPIPTDNEGKVTATVNDRGGIDLHAYAGMQEGDFAGLIETVQTRGKGYKKINGNDIGDYDNQDYVLKGRYQVNPDHSLSAKIQHSIKSSDETYLGLTDEDFNKDPNHRYPMSGLDKMDNKHTGINLTHNWQIDDNSSIHTTAYHNKTHRNWYKLSGNVIKKFYKNQITQAQLDGTEDLADITVKANDRTYKSTGVQTNYSTDIVAGGVHSIEIGARYHQDKVTRYQPSDIFNQVDGQLIYQKTKAPNASNNREEKADAVSLWLTDSWQISDPLTLNAALRYELIDTEETRGVGTNSEKKVKNKQSVFLPGLSGTYHINDNLQLLAGVHKGFSPLGAGVSDDDDKDPEESINYELGTRYTSGDSHFEAVAFYSDFDSVLKNCSENSPCGTRTSGTEKESSSAVISGIEMMAGTRFYRDGYTIPLSATYTYTEAKLAEDYQDTRDGDRLTLVPKNQASVRTGIEMDSGWDTYLTAKYIDGICESVGCNRTNNARSKTDPLLTFDVISHYPIGYGAKVFGKVENITDKQAIVSRTPYGARPNMPRTFTVGITKEF</sequence>
<dbReference type="Pfam" id="PF07715">
    <property type="entry name" value="Plug"/>
    <property type="match status" value="1"/>
</dbReference>
<evidence type="ECO:0000256" key="5">
    <source>
        <dbReference type="ARBA" id="ARBA00023077"/>
    </source>
</evidence>
<evidence type="ECO:0000259" key="12">
    <source>
        <dbReference type="Pfam" id="PF07715"/>
    </source>
</evidence>
<dbReference type="InterPro" id="IPR012910">
    <property type="entry name" value="Plug_dom"/>
</dbReference>
<dbReference type="GO" id="GO:0009279">
    <property type="term" value="C:cell outer membrane"/>
    <property type="evidence" value="ECO:0007669"/>
    <property type="project" value="UniProtKB-SubCell"/>
</dbReference>
<accession>A0A379LNM3</accession>
<evidence type="ECO:0000256" key="8">
    <source>
        <dbReference type="PROSITE-ProRule" id="PRU01360"/>
    </source>
</evidence>
<feature type="domain" description="TonB-dependent receptor-like beta-barrel" evidence="11">
    <location>
        <begin position="255"/>
        <end position="693"/>
    </location>
</feature>
<keyword evidence="4 8" id="KW-0812">Transmembrane</keyword>
<evidence type="ECO:0000256" key="3">
    <source>
        <dbReference type="ARBA" id="ARBA00022452"/>
    </source>
</evidence>
<evidence type="ECO:0000256" key="6">
    <source>
        <dbReference type="ARBA" id="ARBA00023136"/>
    </source>
</evidence>
<keyword evidence="10" id="KW-0732">Signal</keyword>
<feature type="domain" description="TonB-dependent receptor plug" evidence="12">
    <location>
        <begin position="64"/>
        <end position="166"/>
    </location>
</feature>
<evidence type="ECO:0000256" key="4">
    <source>
        <dbReference type="ARBA" id="ARBA00022692"/>
    </source>
</evidence>
<gene>
    <name evidence="13" type="primary">fecA</name>
    <name evidence="13" type="ORF">NCTC10526_01725</name>
</gene>
<organism evidence="13 14">
    <name type="scientific">Psychrobacter phenylpyruvicus</name>
    <dbReference type="NCBI Taxonomy" id="29432"/>
    <lineage>
        <taxon>Bacteria</taxon>
        <taxon>Pseudomonadati</taxon>
        <taxon>Pseudomonadota</taxon>
        <taxon>Gammaproteobacteria</taxon>
        <taxon>Moraxellales</taxon>
        <taxon>Moraxellaceae</taxon>
        <taxon>Psychrobacter</taxon>
    </lineage>
</organism>
<proteinExistence type="inferred from homology"/>
<evidence type="ECO:0000256" key="1">
    <source>
        <dbReference type="ARBA" id="ARBA00004571"/>
    </source>
</evidence>
<dbReference type="Gene3D" id="2.170.130.10">
    <property type="entry name" value="TonB-dependent receptor, plug domain"/>
    <property type="match status" value="1"/>
</dbReference>
<evidence type="ECO:0000259" key="11">
    <source>
        <dbReference type="Pfam" id="PF00593"/>
    </source>
</evidence>
<dbReference type="InterPro" id="IPR036942">
    <property type="entry name" value="Beta-barrel_TonB_sf"/>
</dbReference>
<keyword evidence="7 8" id="KW-0998">Cell outer membrane</keyword>
<evidence type="ECO:0000256" key="7">
    <source>
        <dbReference type="ARBA" id="ARBA00023237"/>
    </source>
</evidence>
<comment type="subcellular location">
    <subcellularLocation>
        <location evidence="1 8">Cell outer membrane</location>
        <topology evidence="1 8">Multi-pass membrane protein</topology>
    </subcellularLocation>
</comment>
<dbReference type="PANTHER" id="PTHR30442:SF0">
    <property type="entry name" value="FE(3+) DICITRATE TRANSPORT PROTEIN FECA"/>
    <property type="match status" value="1"/>
</dbReference>
<dbReference type="InterPro" id="IPR037066">
    <property type="entry name" value="Plug_dom_sf"/>
</dbReference>
<protein>
    <submittedName>
        <fullName evidence="13">Iron(III) dicitrate transport protein FecA</fullName>
    </submittedName>
</protein>
<dbReference type="AlphaFoldDB" id="A0A379LNM3"/>
<evidence type="ECO:0000256" key="10">
    <source>
        <dbReference type="SAM" id="SignalP"/>
    </source>
</evidence>
<keyword evidence="3 8" id="KW-1134">Transmembrane beta strand</keyword>
<keyword evidence="5 9" id="KW-0798">TonB box</keyword>
<dbReference type="Pfam" id="PF00593">
    <property type="entry name" value="TonB_dep_Rec_b-barrel"/>
    <property type="match status" value="1"/>
</dbReference>
<feature type="signal peptide" evidence="10">
    <location>
        <begin position="1"/>
        <end position="25"/>
    </location>
</feature>
<dbReference type="PANTHER" id="PTHR30442">
    <property type="entry name" value="IRON III DICITRATE TRANSPORT PROTEIN FECA"/>
    <property type="match status" value="1"/>
</dbReference>
<evidence type="ECO:0000313" key="14">
    <source>
        <dbReference type="Proteomes" id="UP000254123"/>
    </source>
</evidence>
<evidence type="ECO:0000256" key="2">
    <source>
        <dbReference type="ARBA" id="ARBA00022448"/>
    </source>
</evidence>
<keyword evidence="2 8" id="KW-0813">Transport</keyword>
<dbReference type="EMBL" id="UGVC01000001">
    <property type="protein sequence ID" value="SUD91364.1"/>
    <property type="molecule type" value="Genomic_DNA"/>
</dbReference>
<keyword evidence="14" id="KW-1185">Reference proteome</keyword>
<dbReference type="PROSITE" id="PS52016">
    <property type="entry name" value="TONB_DEPENDENT_REC_3"/>
    <property type="match status" value="1"/>
</dbReference>
<reference evidence="13 14" key="1">
    <citation type="submission" date="2018-06" db="EMBL/GenBank/DDBJ databases">
        <authorList>
            <consortium name="Pathogen Informatics"/>
            <person name="Doyle S."/>
        </authorList>
    </citation>
    <scope>NUCLEOTIDE SEQUENCE [LARGE SCALE GENOMIC DNA]</scope>
    <source>
        <strain evidence="13 14">NCTC10526</strain>
    </source>
</reference>
<comment type="similarity">
    <text evidence="8 9">Belongs to the TonB-dependent receptor family.</text>
</comment>
<feature type="chain" id="PRO_5016565352" evidence="10">
    <location>
        <begin position="26"/>
        <end position="723"/>
    </location>
</feature>
<dbReference type="Proteomes" id="UP000254123">
    <property type="component" value="Unassembled WGS sequence"/>
</dbReference>
<dbReference type="InterPro" id="IPR000531">
    <property type="entry name" value="Beta-barrel_TonB"/>
</dbReference>
<dbReference type="SUPFAM" id="SSF56935">
    <property type="entry name" value="Porins"/>
    <property type="match status" value="1"/>
</dbReference>
<dbReference type="RefSeq" id="WP_037032555.1">
    <property type="nucleotide sequence ID" value="NZ_CAJHAQ010000001.1"/>
</dbReference>
<dbReference type="InterPro" id="IPR039426">
    <property type="entry name" value="TonB-dep_rcpt-like"/>
</dbReference>
<evidence type="ECO:0000256" key="9">
    <source>
        <dbReference type="RuleBase" id="RU003357"/>
    </source>
</evidence>
<dbReference type="GO" id="GO:0033214">
    <property type="term" value="P:siderophore-iron import into cell"/>
    <property type="evidence" value="ECO:0007669"/>
    <property type="project" value="TreeGrafter"/>
</dbReference>
<name>A0A379LNM3_9GAMM</name>
<evidence type="ECO:0000313" key="13">
    <source>
        <dbReference type="EMBL" id="SUD91364.1"/>
    </source>
</evidence>
<dbReference type="Gene3D" id="2.40.170.20">
    <property type="entry name" value="TonB-dependent receptor, beta-barrel domain"/>
    <property type="match status" value="1"/>
</dbReference>
<keyword evidence="6 8" id="KW-0472">Membrane</keyword>